<keyword evidence="3" id="KW-1185">Reference proteome</keyword>
<dbReference type="Pfam" id="PF02036">
    <property type="entry name" value="SCP2"/>
    <property type="match status" value="1"/>
</dbReference>
<dbReference type="RefSeq" id="WP_078484442.1">
    <property type="nucleotide sequence ID" value="NZ_MPRL01000057.1"/>
</dbReference>
<proteinExistence type="predicted"/>
<dbReference type="PANTHER" id="PTHR38693:SF1">
    <property type="entry name" value="UBIQUINONE BIOSYNTHESIS ACCESSORY FACTOR UBIJ"/>
    <property type="match status" value="1"/>
</dbReference>
<organism evidence="2 3">
    <name type="scientific">Solemya pervernicosa gill symbiont</name>
    <dbReference type="NCBI Taxonomy" id="642797"/>
    <lineage>
        <taxon>Bacteria</taxon>
        <taxon>Pseudomonadati</taxon>
        <taxon>Pseudomonadota</taxon>
        <taxon>Gammaproteobacteria</taxon>
        <taxon>sulfur-oxidizing symbionts</taxon>
    </lineage>
</organism>
<name>A0A1T2L2G4_9GAMM</name>
<dbReference type="GO" id="GO:0006744">
    <property type="term" value="P:ubiquinone biosynthetic process"/>
    <property type="evidence" value="ECO:0007669"/>
    <property type="project" value="InterPro"/>
</dbReference>
<dbReference type="Proteomes" id="UP000191110">
    <property type="component" value="Unassembled WGS sequence"/>
</dbReference>
<sequence>MKRTLLPPALLLRTLPNVVHTELISRISNHLLKGQWMAEQLIDLEGKRLCIEISDTNTELLFAVRDNKLQRCSGADRSWDVRIKGDLEGFWLLATRQEDPDTLFFNRQLALEGETEAGLYLKNMLDALEFDWEAHLEAVMGARAGGRIASLLHRTGIDRRLPGYSA</sequence>
<gene>
    <name evidence="2" type="ORF">BOW53_12620</name>
</gene>
<feature type="domain" description="SCP2" evidence="1">
    <location>
        <begin position="29"/>
        <end position="126"/>
    </location>
</feature>
<dbReference type="InterPro" id="IPR003033">
    <property type="entry name" value="SCP2_sterol-bd_dom"/>
</dbReference>
<dbReference type="InterPro" id="IPR036527">
    <property type="entry name" value="SCP2_sterol-bd_dom_sf"/>
</dbReference>
<accession>A0A1T2L2G4</accession>
<evidence type="ECO:0000259" key="1">
    <source>
        <dbReference type="Pfam" id="PF02036"/>
    </source>
</evidence>
<comment type="caution">
    <text evidence="2">The sequence shown here is derived from an EMBL/GenBank/DDBJ whole genome shotgun (WGS) entry which is preliminary data.</text>
</comment>
<dbReference type="OrthoDB" id="5292463at2"/>
<dbReference type="EMBL" id="MPRL01000057">
    <property type="protein sequence ID" value="OOZ39220.1"/>
    <property type="molecule type" value="Genomic_DNA"/>
</dbReference>
<evidence type="ECO:0000313" key="3">
    <source>
        <dbReference type="Proteomes" id="UP000191110"/>
    </source>
</evidence>
<protein>
    <recommendedName>
        <fullName evidence="1">SCP2 domain-containing protein</fullName>
    </recommendedName>
</protein>
<evidence type="ECO:0000313" key="2">
    <source>
        <dbReference type="EMBL" id="OOZ39220.1"/>
    </source>
</evidence>
<reference evidence="2 3" key="1">
    <citation type="submission" date="2016-11" db="EMBL/GenBank/DDBJ databases">
        <title>Mixed transmission modes and dynamic genome evolution in an obligate animal-bacterial symbiosis.</title>
        <authorList>
            <person name="Russell S.L."/>
            <person name="Corbett-Detig R.B."/>
            <person name="Cavanaugh C.M."/>
        </authorList>
    </citation>
    <scope>NUCLEOTIDE SEQUENCE [LARGE SCALE GENOMIC DNA]</scope>
    <source>
        <strain evidence="2">Sveles-Q1</strain>
    </source>
</reference>
<dbReference type="AlphaFoldDB" id="A0A1T2L2G4"/>
<dbReference type="InterPro" id="IPR038989">
    <property type="entry name" value="UbiJ"/>
</dbReference>
<dbReference type="PANTHER" id="PTHR38693">
    <property type="entry name" value="UBIQUINONE BIOSYNTHESIS PROTEIN UBIJ"/>
    <property type="match status" value="1"/>
</dbReference>
<dbReference type="SUPFAM" id="SSF55718">
    <property type="entry name" value="SCP-like"/>
    <property type="match status" value="1"/>
</dbReference>